<evidence type="ECO:0000256" key="3">
    <source>
        <dbReference type="ARBA" id="ARBA00022630"/>
    </source>
</evidence>
<feature type="domain" description="Acyl-CoA oxidase/dehydrogenase middle" evidence="7">
    <location>
        <begin position="135"/>
        <end position="244"/>
    </location>
</feature>
<dbReference type="Pfam" id="PF02770">
    <property type="entry name" value="Acyl-CoA_dh_M"/>
    <property type="match status" value="1"/>
</dbReference>
<dbReference type="InterPro" id="IPR006091">
    <property type="entry name" value="Acyl-CoA_Oxase/DH_mid-dom"/>
</dbReference>
<dbReference type="Pfam" id="PF01756">
    <property type="entry name" value="ACOX"/>
    <property type="match status" value="1"/>
</dbReference>
<organism evidence="10 11">
    <name type="scientific">Geodermatophilus maliterrae</name>
    <dbReference type="NCBI Taxonomy" id="3162531"/>
    <lineage>
        <taxon>Bacteria</taxon>
        <taxon>Bacillati</taxon>
        <taxon>Actinomycetota</taxon>
        <taxon>Actinomycetes</taxon>
        <taxon>Geodermatophilales</taxon>
        <taxon>Geodermatophilaceae</taxon>
        <taxon>Geodermatophilus</taxon>
    </lineage>
</organism>
<dbReference type="EMBL" id="JBFNXQ010000067">
    <property type="protein sequence ID" value="MEX5720327.1"/>
    <property type="molecule type" value="Genomic_DNA"/>
</dbReference>
<evidence type="ECO:0000256" key="1">
    <source>
        <dbReference type="ARBA" id="ARBA00001974"/>
    </source>
</evidence>
<evidence type="ECO:0000259" key="8">
    <source>
        <dbReference type="Pfam" id="PF02771"/>
    </source>
</evidence>
<dbReference type="InterPro" id="IPR046373">
    <property type="entry name" value="Acyl-CoA_Oxase/DH_mid-dom_sf"/>
</dbReference>
<dbReference type="Gene3D" id="1.10.540.10">
    <property type="entry name" value="Acyl-CoA dehydrogenase/oxidase, N-terminal domain"/>
    <property type="match status" value="1"/>
</dbReference>
<feature type="domain" description="Acyl-CoA oxidase C-alpha1" evidence="9">
    <location>
        <begin position="280"/>
        <end position="444"/>
    </location>
</feature>
<dbReference type="Pfam" id="PF02771">
    <property type="entry name" value="Acyl-CoA_dh_N"/>
    <property type="match status" value="1"/>
</dbReference>
<evidence type="ECO:0000256" key="5">
    <source>
        <dbReference type="ARBA" id="ARBA00023002"/>
    </source>
</evidence>
<evidence type="ECO:0000256" key="2">
    <source>
        <dbReference type="ARBA" id="ARBA00006288"/>
    </source>
</evidence>
<evidence type="ECO:0000259" key="6">
    <source>
        <dbReference type="Pfam" id="PF01756"/>
    </source>
</evidence>
<dbReference type="SUPFAM" id="SSF47203">
    <property type="entry name" value="Acyl-CoA dehydrogenase C-terminal domain-like"/>
    <property type="match status" value="2"/>
</dbReference>
<dbReference type="Pfam" id="PF22924">
    <property type="entry name" value="ACOX_C_alpha1"/>
    <property type="match status" value="1"/>
</dbReference>
<dbReference type="InterPro" id="IPR036250">
    <property type="entry name" value="AcylCo_DH-like_C"/>
</dbReference>
<evidence type="ECO:0000313" key="10">
    <source>
        <dbReference type="EMBL" id="MEX5720327.1"/>
    </source>
</evidence>
<dbReference type="InterPro" id="IPR012258">
    <property type="entry name" value="Acyl-CoA_oxidase"/>
</dbReference>
<dbReference type="InterPro" id="IPR013786">
    <property type="entry name" value="AcylCoA_DH/ox_N"/>
</dbReference>
<accession>A0ABV3XJ01</accession>
<sequence length="713" mass="77916">MTQTLPTTVDPAHLRDVLDGRWAHVRRQAREQLGPQFAPVYGETVQEARERITRLSRALAATGQVSLGFPKEYGGEADAGGSVTSIEMLAQGDLSLMVKAGVQWGLFGGAVQLLGTRRHHDAYLRDIMSFDLPGCFAMTETGHGSDVQQLRTTCTYDPGTQTFDLHTPHEAARKDYIGNAAKDGRMAVVFAQLVTQGQRRGVHAWLVPIRDERGDPCPGVTIGDDGPKAGLLGVDNGRLAFDHVRVPREMLLDRYGQVAEDGTYTSSIENETRRFFTMLGTLVRGRVSVGGAASAATRVALDIAVRYGDVRRQFTAPGHDREVVLNDYLVHQRRLLPALATSYGLAFAQEELVGTMHDIQTAVHEHGQEVDEAAQRELESRAAGLKVAQTWHATRTIQTCREACGGAGYLAENRLPQFKADTDVFTTFEGDNTVLLQLVAKGLLTGYRDAFGSLDGWGRVAFVADMVRETVLERTAARGLIARLVDAVPGRDDDVPLRDRGWQLKVFEFREKHTLEGAIRRLRRNAATASSPTRPMDPFDVFNSVQDHVLRTAQTHIDRIVLEAFVAGIERATDPAARALLDTLCDLYALSTIEADKGWLLEHGQLTPARSKAVTSTVNALLGELRPHMVTLVDGFAVPEAWKNAAILREEAGRQEAMRLEDVRLEDVRLADVRLADVHLADVHLGDTHLEGAATGALPPGDTAVTVAVPPGQ</sequence>
<evidence type="ECO:0000313" key="11">
    <source>
        <dbReference type="Proteomes" id="UP001560045"/>
    </source>
</evidence>
<dbReference type="InterPro" id="IPR009100">
    <property type="entry name" value="AcylCoA_DH/oxidase_NM_dom_sf"/>
</dbReference>
<dbReference type="InterPro" id="IPR002655">
    <property type="entry name" value="Acyl-CoA_oxidase_C"/>
</dbReference>
<feature type="domain" description="Acyl-CoA dehydrogenase/oxidase N-terminal" evidence="8">
    <location>
        <begin position="25"/>
        <end position="129"/>
    </location>
</feature>
<protein>
    <submittedName>
        <fullName evidence="10">Acyl-CoA dehydrogenase</fullName>
    </submittedName>
</protein>
<keyword evidence="3" id="KW-0285">Flavoprotein</keyword>
<proteinExistence type="inferred from homology"/>
<dbReference type="Proteomes" id="UP001560045">
    <property type="component" value="Unassembled WGS sequence"/>
</dbReference>
<evidence type="ECO:0000259" key="9">
    <source>
        <dbReference type="Pfam" id="PF22924"/>
    </source>
</evidence>
<evidence type="ECO:0000259" key="7">
    <source>
        <dbReference type="Pfam" id="PF02770"/>
    </source>
</evidence>
<feature type="domain" description="Acyl-CoA oxidase C-terminal" evidence="6">
    <location>
        <begin position="519"/>
        <end position="647"/>
    </location>
</feature>
<gene>
    <name evidence="10" type="ORF">ABQ292_18345</name>
</gene>
<reference evidence="10 11" key="1">
    <citation type="submission" date="2024-06" db="EMBL/GenBank/DDBJ databases">
        <title>Draft genome sequence of Geodermatophilus badlandi, a novel member of the Geodermatophilaceae isolated from badland sedimentary rocks in the Red desert, Wyoming, USA.</title>
        <authorList>
            <person name="Ben Tekaya S."/>
            <person name="Nouioui I."/>
            <person name="Flores G.M."/>
            <person name="Shaal M.N."/>
            <person name="Bredoire F."/>
            <person name="Basile F."/>
            <person name="Van Diepen L."/>
            <person name="Ward N.L."/>
        </authorList>
    </citation>
    <scope>NUCLEOTIDE SEQUENCE [LARGE SCALE GENOMIC DNA]</scope>
    <source>
        <strain evidence="10 11">WL48A</strain>
    </source>
</reference>
<comment type="cofactor">
    <cofactor evidence="1">
        <name>FAD</name>
        <dbReference type="ChEBI" id="CHEBI:57692"/>
    </cofactor>
</comment>
<keyword evidence="5" id="KW-0560">Oxidoreductase</keyword>
<comment type="similarity">
    <text evidence="2">Belongs to the acyl-CoA oxidase family.</text>
</comment>
<dbReference type="Gene3D" id="2.40.110.10">
    <property type="entry name" value="Butyryl-CoA Dehydrogenase, subunit A, domain 2"/>
    <property type="match status" value="1"/>
</dbReference>
<keyword evidence="4" id="KW-0274">FAD</keyword>
<dbReference type="InterPro" id="IPR055060">
    <property type="entry name" value="ACOX_C_alpha1"/>
</dbReference>
<dbReference type="RefSeq" id="WP_369209044.1">
    <property type="nucleotide sequence ID" value="NZ_JBFNXQ010000067.1"/>
</dbReference>
<name>A0ABV3XJ01_9ACTN</name>
<dbReference type="SUPFAM" id="SSF56645">
    <property type="entry name" value="Acyl-CoA dehydrogenase NM domain-like"/>
    <property type="match status" value="1"/>
</dbReference>
<dbReference type="PANTHER" id="PTHR10909">
    <property type="entry name" value="ELECTRON TRANSPORT OXIDOREDUCTASE"/>
    <property type="match status" value="1"/>
</dbReference>
<dbReference type="PANTHER" id="PTHR10909:SF382">
    <property type="entry name" value="ACYL-COENZYME A OXIDASE"/>
    <property type="match status" value="1"/>
</dbReference>
<dbReference type="Gene3D" id="1.20.140.10">
    <property type="entry name" value="Butyryl-CoA Dehydrogenase, subunit A, domain 3"/>
    <property type="match status" value="2"/>
</dbReference>
<dbReference type="PIRSF" id="PIRSF000168">
    <property type="entry name" value="Acyl-CoA_oxidase"/>
    <property type="match status" value="1"/>
</dbReference>
<evidence type="ECO:0000256" key="4">
    <source>
        <dbReference type="ARBA" id="ARBA00022827"/>
    </source>
</evidence>
<dbReference type="InterPro" id="IPR037069">
    <property type="entry name" value="AcylCoA_DH/ox_N_sf"/>
</dbReference>
<comment type="caution">
    <text evidence="10">The sequence shown here is derived from an EMBL/GenBank/DDBJ whole genome shotgun (WGS) entry which is preliminary data.</text>
</comment>
<keyword evidence="11" id="KW-1185">Reference proteome</keyword>